<evidence type="ECO:0000313" key="3">
    <source>
        <dbReference type="Proteomes" id="UP000008680"/>
    </source>
</evidence>
<name>D3DYQ3_METRM</name>
<gene>
    <name evidence="2" type="ordered locus">mru_0121</name>
</gene>
<dbReference type="KEGG" id="mru:mru_0121"/>
<dbReference type="HOGENOM" id="CLU_072734_0_0_2"/>
<dbReference type="GeneID" id="8769739"/>
<dbReference type="STRING" id="634498.mru_0121"/>
<dbReference type="eggNOG" id="arCOG09742">
    <property type="taxonomic scope" value="Archaea"/>
</dbReference>
<dbReference type="EMBL" id="CP001719">
    <property type="protein sequence ID" value="ADC45973.1"/>
    <property type="molecule type" value="Genomic_DNA"/>
</dbReference>
<dbReference type="Pfam" id="PF20208">
    <property type="entry name" value="ARPP-1"/>
    <property type="match status" value="1"/>
</dbReference>
<reference evidence="2 3" key="1">
    <citation type="journal article" date="2010" name="PLoS ONE">
        <title>The genome sequence of the rumen methanogen Methanobrevibacter ruminantium reveals new possibilities for controlling ruminant methane emissions.</title>
        <authorList>
            <person name="Leahy S.C."/>
            <person name="Kelly W.J."/>
            <person name="Altermann E."/>
            <person name="Ronimus R.S."/>
            <person name="Yeoman C.J."/>
            <person name="Pacheco D.M."/>
            <person name="Li D."/>
            <person name="Kong Z."/>
            <person name="McTavish S."/>
            <person name="Sang C."/>
            <person name="Lambie S.C."/>
            <person name="Janssen P.H."/>
            <person name="Dey D."/>
            <person name="Attwood G.T."/>
        </authorList>
    </citation>
    <scope>NUCLEOTIDE SEQUENCE [LARGE SCALE GENOMIC DNA]</scope>
    <source>
        <strain evidence="3">ATCC 35063 / DSM 1093 / JCM 13430 / OCM 146 / M1</strain>
    </source>
</reference>
<dbReference type="AlphaFoldDB" id="D3DYQ3"/>
<dbReference type="RefSeq" id="WP_012954929.1">
    <property type="nucleotide sequence ID" value="NC_013790.1"/>
</dbReference>
<dbReference type="Proteomes" id="UP000008680">
    <property type="component" value="Chromosome"/>
</dbReference>
<keyword evidence="3" id="KW-1185">Reference proteome</keyword>
<accession>D3DYQ3</accession>
<organism evidence="2 3">
    <name type="scientific">Methanobrevibacter ruminantium (strain ATCC 35063 / DSM 1093 / JCM 13430 / OCM 146 / M1)</name>
    <name type="common">Methanobacterium ruminantium</name>
    <dbReference type="NCBI Taxonomy" id="634498"/>
    <lineage>
        <taxon>Archaea</taxon>
        <taxon>Methanobacteriati</taxon>
        <taxon>Methanobacteriota</taxon>
        <taxon>Methanomada group</taxon>
        <taxon>Methanobacteria</taxon>
        <taxon>Methanobacteriales</taxon>
        <taxon>Methanobacteriaceae</taxon>
        <taxon>Methanobrevibacter</taxon>
    </lineage>
</organism>
<protein>
    <recommendedName>
        <fullName evidence="1">ARG and Rhodanese-Phosphatase-superfamily-associated domain-containing protein</fullName>
    </recommendedName>
</protein>
<dbReference type="PATRIC" id="fig|634498.28.peg.125"/>
<feature type="domain" description="ARG and Rhodanese-Phosphatase-superfamily-associated" evidence="1">
    <location>
        <begin position="12"/>
        <end position="302"/>
    </location>
</feature>
<dbReference type="InterPro" id="IPR046699">
    <property type="entry name" value="ARPP-1"/>
</dbReference>
<sequence length="332" mass="37631">MKISLNNVSLDIDLKNSQKFKNMEVIPIEALSAGKKEFITLKAGIQEGYVKISECESSTVNTVMAQNKSSTPLVLIDGEEVIGAMQNRIMNRSLIVPGNTTMPISVSCTEHGRWHTRGNSPKAREFSHSDFFADYETRHRKSETLYNNSDCQSEVWASISDLEIKNSYRSPTSALNDSYVHHRPRLNEYLKHFSMLYNQIGAIFIINGQIKGLELFYNPFLCSQYYDKILKSYIMNAITNYYSNCSSNSSNIDVGAFLADLSDSKLNHSPNQGLGQHIKFSNNHGTGSALINDGEFVHLNYFKTKYDVSYKKQRKNVRTFGSFDDLLSKMDE</sequence>
<evidence type="ECO:0000313" key="2">
    <source>
        <dbReference type="EMBL" id="ADC45973.1"/>
    </source>
</evidence>
<proteinExistence type="predicted"/>
<dbReference type="OrthoDB" id="73400at2157"/>
<evidence type="ECO:0000259" key="1">
    <source>
        <dbReference type="Pfam" id="PF20208"/>
    </source>
</evidence>